<gene>
    <name evidence="2" type="ORF">J2Z31_001640</name>
</gene>
<name>A0ABS4QWY2_9HYPH</name>
<keyword evidence="3" id="KW-1185">Reference proteome</keyword>
<accession>A0ABS4QWY2</accession>
<comment type="caution">
    <text evidence="2">The sequence shown here is derived from an EMBL/GenBank/DDBJ whole genome shotgun (WGS) entry which is preliminary data.</text>
</comment>
<dbReference type="EMBL" id="JAGILA010000002">
    <property type="protein sequence ID" value="MBP2235148.1"/>
    <property type="molecule type" value="Genomic_DNA"/>
</dbReference>
<evidence type="ECO:0000313" key="2">
    <source>
        <dbReference type="EMBL" id="MBP2235148.1"/>
    </source>
</evidence>
<dbReference type="RefSeq" id="WP_209602313.1">
    <property type="nucleotide sequence ID" value="NZ_JAGILA010000002.1"/>
</dbReference>
<reference evidence="2 3" key="1">
    <citation type="submission" date="2021-03" db="EMBL/GenBank/DDBJ databases">
        <title>Genomic Encyclopedia of Type Strains, Phase IV (KMG-IV): sequencing the most valuable type-strain genomes for metagenomic binning, comparative biology and taxonomic classification.</title>
        <authorList>
            <person name="Goeker M."/>
        </authorList>
    </citation>
    <scope>NUCLEOTIDE SEQUENCE [LARGE SCALE GENOMIC DNA]</scope>
    <source>
        <strain evidence="2 3">DSM 13372</strain>
    </source>
</reference>
<organism evidence="2 3">
    <name type="scientific">Sinorhizobium kostiense</name>
    <dbReference type="NCBI Taxonomy" id="76747"/>
    <lineage>
        <taxon>Bacteria</taxon>
        <taxon>Pseudomonadati</taxon>
        <taxon>Pseudomonadota</taxon>
        <taxon>Alphaproteobacteria</taxon>
        <taxon>Hyphomicrobiales</taxon>
        <taxon>Rhizobiaceae</taxon>
        <taxon>Sinorhizobium/Ensifer group</taxon>
        <taxon>Sinorhizobium</taxon>
    </lineage>
</organism>
<dbReference type="Proteomes" id="UP000730739">
    <property type="component" value="Unassembled WGS sequence"/>
</dbReference>
<feature type="compositionally biased region" description="Polar residues" evidence="1">
    <location>
        <begin position="88"/>
        <end position="100"/>
    </location>
</feature>
<sequence length="130" mass="14875">MSKHANTRKLRFLSDRLAQIFNTRYSSSESAACARHLRSPAPVDFRRLIDLKIFQSFKLFNTLIYKAFTMWNGPPSKQLAQEEDRMQSAANKSPVSPSRIPQSLLDRFESEWRAMRTAGEAAEKPVTPAE</sequence>
<protein>
    <submittedName>
        <fullName evidence="2">Uncharacterized protein</fullName>
    </submittedName>
</protein>
<proteinExistence type="predicted"/>
<feature type="region of interest" description="Disordered" evidence="1">
    <location>
        <begin position="76"/>
        <end position="100"/>
    </location>
</feature>
<evidence type="ECO:0000313" key="3">
    <source>
        <dbReference type="Proteomes" id="UP000730739"/>
    </source>
</evidence>
<evidence type="ECO:0000256" key="1">
    <source>
        <dbReference type="SAM" id="MobiDB-lite"/>
    </source>
</evidence>